<dbReference type="Gene3D" id="1.20.120.1760">
    <property type="match status" value="1"/>
</dbReference>
<evidence type="ECO:0000256" key="2">
    <source>
        <dbReference type="ARBA" id="ARBA00022679"/>
    </source>
</evidence>
<evidence type="ECO:0000256" key="1">
    <source>
        <dbReference type="ARBA" id="ARBA00004370"/>
    </source>
</evidence>
<dbReference type="InterPro" id="IPR014472">
    <property type="entry name" value="CHOPT"/>
</dbReference>
<feature type="transmembrane region" description="Helical" evidence="5">
    <location>
        <begin position="135"/>
        <end position="158"/>
    </location>
</feature>
<evidence type="ECO:0000313" key="7">
    <source>
        <dbReference type="Proteomes" id="UP001321543"/>
    </source>
</evidence>
<feature type="transmembrane region" description="Helical" evidence="5">
    <location>
        <begin position="205"/>
        <end position="226"/>
    </location>
</feature>
<dbReference type="RefSeq" id="WP_286299238.1">
    <property type="nucleotide sequence ID" value="NZ_AP027728.1"/>
</dbReference>
<keyword evidence="3 5" id="KW-0472">Membrane</keyword>
<keyword evidence="5" id="KW-0812">Transmembrane</keyword>
<organism evidence="6 7">
    <name type="scientific">Microbacterium suwonense</name>
    <dbReference type="NCBI Taxonomy" id="683047"/>
    <lineage>
        <taxon>Bacteria</taxon>
        <taxon>Bacillati</taxon>
        <taxon>Actinomycetota</taxon>
        <taxon>Actinomycetes</taxon>
        <taxon>Micrococcales</taxon>
        <taxon>Microbacteriaceae</taxon>
        <taxon>Microbacterium</taxon>
    </lineage>
</organism>
<dbReference type="PANTHER" id="PTHR10414">
    <property type="entry name" value="ETHANOLAMINEPHOSPHOTRANSFERASE"/>
    <property type="match status" value="1"/>
</dbReference>
<feature type="transmembrane region" description="Helical" evidence="5">
    <location>
        <begin position="34"/>
        <end position="52"/>
    </location>
</feature>
<dbReference type="InterPro" id="IPR000462">
    <property type="entry name" value="CDP-OH_P_trans"/>
</dbReference>
<dbReference type="PROSITE" id="PS00379">
    <property type="entry name" value="CDP_ALCOHOL_P_TRANSF"/>
    <property type="match status" value="1"/>
</dbReference>
<evidence type="ECO:0000256" key="4">
    <source>
        <dbReference type="RuleBase" id="RU003750"/>
    </source>
</evidence>
<protein>
    <submittedName>
        <fullName evidence="6">CDP-alcohol phosphatidyltransferase</fullName>
    </submittedName>
</protein>
<gene>
    <name evidence="6" type="ORF">GCM10025863_18590</name>
</gene>
<dbReference type="Pfam" id="PF01066">
    <property type="entry name" value="CDP-OH_P_transf"/>
    <property type="match status" value="1"/>
</dbReference>
<proteinExistence type="inferred from homology"/>
<sequence length="234" mass="24281">MTFIEALRSLRRAQKSSKGVSLYSRWLNRPLGRVLAAGAASIGIGPNAVTLVSSAVTAAALVVLIISPITAISGVAVAALLVLGFALDSADGQVARLTGTSSPAGEWLDHVVDAGKMVAVHAAVLIALWRDGAEPGWFAVALAYQFVSVVFFAALTLFSLLHRGDRAPAAAATPSTLRAVALLPADYGILALAFVLWGWQPVFLIAYALLFAATTVIAAALSIKWFRALSSAQG</sequence>
<dbReference type="InterPro" id="IPR048254">
    <property type="entry name" value="CDP_ALCOHOL_P_TRANSF_CS"/>
</dbReference>
<dbReference type="EMBL" id="AP027728">
    <property type="protein sequence ID" value="BDZ39245.1"/>
    <property type="molecule type" value="Genomic_DNA"/>
</dbReference>
<feature type="transmembrane region" description="Helical" evidence="5">
    <location>
        <begin position="58"/>
        <end position="87"/>
    </location>
</feature>
<dbReference type="PANTHER" id="PTHR10414:SF37">
    <property type="entry name" value="BB IN A BOXCAR, ISOFORM C"/>
    <property type="match status" value="1"/>
</dbReference>
<keyword evidence="5" id="KW-1133">Transmembrane helix</keyword>
<reference evidence="7" key="1">
    <citation type="journal article" date="2019" name="Int. J. Syst. Evol. Microbiol.">
        <title>The Global Catalogue of Microorganisms (GCM) 10K type strain sequencing project: providing services to taxonomists for standard genome sequencing and annotation.</title>
        <authorList>
            <consortium name="The Broad Institute Genomics Platform"/>
            <consortium name="The Broad Institute Genome Sequencing Center for Infectious Disease"/>
            <person name="Wu L."/>
            <person name="Ma J."/>
        </authorList>
    </citation>
    <scope>NUCLEOTIDE SEQUENCE [LARGE SCALE GENOMIC DNA]</scope>
    <source>
        <strain evidence="7">NBRC 106310</strain>
    </source>
</reference>
<dbReference type="Proteomes" id="UP001321543">
    <property type="component" value="Chromosome"/>
</dbReference>
<keyword evidence="2 4" id="KW-0808">Transferase</keyword>
<evidence type="ECO:0000256" key="3">
    <source>
        <dbReference type="ARBA" id="ARBA00023136"/>
    </source>
</evidence>
<keyword evidence="7" id="KW-1185">Reference proteome</keyword>
<dbReference type="InterPro" id="IPR043130">
    <property type="entry name" value="CDP-OH_PTrfase_TM_dom"/>
</dbReference>
<feature type="transmembrane region" description="Helical" evidence="5">
    <location>
        <begin position="179"/>
        <end position="199"/>
    </location>
</feature>
<accession>A0ABN6X392</accession>
<evidence type="ECO:0000313" key="6">
    <source>
        <dbReference type="EMBL" id="BDZ39245.1"/>
    </source>
</evidence>
<name>A0ABN6X392_9MICO</name>
<evidence type="ECO:0000256" key="5">
    <source>
        <dbReference type="SAM" id="Phobius"/>
    </source>
</evidence>
<comment type="subcellular location">
    <subcellularLocation>
        <location evidence="1">Membrane</location>
    </subcellularLocation>
</comment>
<comment type="similarity">
    <text evidence="4">Belongs to the CDP-alcohol phosphatidyltransferase class-I family.</text>
</comment>